<dbReference type="EMBL" id="MPUH01000318">
    <property type="protein sequence ID" value="OMJ83033.1"/>
    <property type="molecule type" value="Genomic_DNA"/>
</dbReference>
<keyword evidence="1" id="KW-0106">Calcium</keyword>
<dbReference type="Proteomes" id="UP000187209">
    <property type="component" value="Unassembled WGS sequence"/>
</dbReference>
<dbReference type="PANTHER" id="PTHR20875:SF2">
    <property type="entry name" value="EF-HAND CALCIUM-BINDING DOMAIN-CONTAINING PROTEIN 6"/>
    <property type="match status" value="1"/>
</dbReference>
<organism evidence="3 4">
    <name type="scientific">Stentor coeruleus</name>
    <dbReference type="NCBI Taxonomy" id="5963"/>
    <lineage>
        <taxon>Eukaryota</taxon>
        <taxon>Sar</taxon>
        <taxon>Alveolata</taxon>
        <taxon>Ciliophora</taxon>
        <taxon>Postciliodesmatophora</taxon>
        <taxon>Heterotrichea</taxon>
        <taxon>Heterotrichida</taxon>
        <taxon>Stentoridae</taxon>
        <taxon>Stentor</taxon>
    </lineage>
</organism>
<evidence type="ECO:0000259" key="2">
    <source>
        <dbReference type="PROSITE" id="PS50222"/>
    </source>
</evidence>
<dbReference type="GO" id="GO:0005654">
    <property type="term" value="C:nucleoplasm"/>
    <property type="evidence" value="ECO:0007669"/>
    <property type="project" value="TreeGrafter"/>
</dbReference>
<dbReference type="OrthoDB" id="321591at2759"/>
<feature type="domain" description="EF-hand" evidence="2">
    <location>
        <begin position="122"/>
        <end position="157"/>
    </location>
</feature>
<evidence type="ECO:0000256" key="1">
    <source>
        <dbReference type="ARBA" id="ARBA00022837"/>
    </source>
</evidence>
<dbReference type="AlphaFoldDB" id="A0A1R2C1V1"/>
<proteinExistence type="predicted"/>
<evidence type="ECO:0000313" key="4">
    <source>
        <dbReference type="Proteomes" id="UP000187209"/>
    </source>
</evidence>
<dbReference type="PROSITE" id="PS50222">
    <property type="entry name" value="EF_HAND_2"/>
    <property type="match status" value="2"/>
</dbReference>
<dbReference type="GO" id="GO:0005509">
    <property type="term" value="F:calcium ion binding"/>
    <property type="evidence" value="ECO:0007669"/>
    <property type="project" value="InterPro"/>
</dbReference>
<dbReference type="PANTHER" id="PTHR20875">
    <property type="entry name" value="EF-HAND CALCIUM-BINDING DOMAIN-CONTAINING PROTEIN 6-RELATED"/>
    <property type="match status" value="1"/>
</dbReference>
<dbReference type="InterPro" id="IPR011992">
    <property type="entry name" value="EF-hand-dom_pair"/>
</dbReference>
<dbReference type="SMART" id="SM00054">
    <property type="entry name" value="EFh"/>
    <property type="match status" value="4"/>
</dbReference>
<evidence type="ECO:0000313" key="3">
    <source>
        <dbReference type="EMBL" id="OMJ83033.1"/>
    </source>
</evidence>
<comment type="caution">
    <text evidence="3">The sequence shown here is derived from an EMBL/GenBank/DDBJ whole genome shotgun (WGS) entry which is preliminary data.</text>
</comment>
<sequence length="363" mass="41669">MQRKNPRPKNLIIIRTEDRGESLHSPLPNTLLSSVGSALQDFQDSFTFLDKKGRGWVSKVELQMVLYRHEQIIGTDDFDQLWNKYQTSEGFNYIALLQDASLKLPEETLAELQRLRIQLRQASIATPSQLFFQFDTNKNGRVSTEEIVKYFESKGVQLHQNTMARLVSCYTADARGLNYSQFVSLLLPSESGSEPLGLELSVLLLPHQYELLEIFQSIDRIRTSRVSGGDFSRALSENITFSEDEIETLFKIFEKEGKVNYKEIWHKLNEYEGNDEGEKSALEHLKDEYFDDVEKLYKHLKRADGDKDGKMVIEELSGVLERLGVSLKSGVQEVFALLDTMKDSKIDISEFVVFLQNSLWESS</sequence>
<accession>A0A1R2C1V1</accession>
<dbReference type="InterPro" id="IPR052603">
    <property type="entry name" value="EFCB6"/>
</dbReference>
<dbReference type="SUPFAM" id="SSF47473">
    <property type="entry name" value="EF-hand"/>
    <property type="match status" value="2"/>
</dbReference>
<dbReference type="Gene3D" id="1.10.238.10">
    <property type="entry name" value="EF-hand"/>
    <property type="match status" value="2"/>
</dbReference>
<name>A0A1R2C1V1_9CILI</name>
<dbReference type="PROSITE" id="PS00018">
    <property type="entry name" value="EF_HAND_1"/>
    <property type="match status" value="1"/>
</dbReference>
<feature type="domain" description="EF-hand" evidence="2">
    <location>
        <begin position="326"/>
        <end position="361"/>
    </location>
</feature>
<keyword evidence="4" id="KW-1185">Reference proteome</keyword>
<dbReference type="InterPro" id="IPR002048">
    <property type="entry name" value="EF_hand_dom"/>
</dbReference>
<dbReference type="InterPro" id="IPR018247">
    <property type="entry name" value="EF_Hand_1_Ca_BS"/>
</dbReference>
<gene>
    <name evidence="3" type="ORF">SteCoe_16125</name>
</gene>
<protein>
    <recommendedName>
        <fullName evidence="2">EF-hand domain-containing protein</fullName>
    </recommendedName>
</protein>
<reference evidence="3 4" key="1">
    <citation type="submission" date="2016-11" db="EMBL/GenBank/DDBJ databases">
        <title>The macronuclear genome of Stentor coeruleus: a giant cell with tiny introns.</title>
        <authorList>
            <person name="Slabodnick M."/>
            <person name="Ruby J.G."/>
            <person name="Reiff S.B."/>
            <person name="Swart E.C."/>
            <person name="Gosai S."/>
            <person name="Prabakaran S."/>
            <person name="Witkowska E."/>
            <person name="Larue G.E."/>
            <person name="Fisher S."/>
            <person name="Freeman R.M."/>
            <person name="Gunawardena J."/>
            <person name="Chu W."/>
            <person name="Stover N.A."/>
            <person name="Gregory B.D."/>
            <person name="Nowacki M."/>
            <person name="Derisi J."/>
            <person name="Roy S.W."/>
            <person name="Marshall W.F."/>
            <person name="Sood P."/>
        </authorList>
    </citation>
    <scope>NUCLEOTIDE SEQUENCE [LARGE SCALE GENOMIC DNA]</scope>
    <source>
        <strain evidence="3">WM001</strain>
    </source>
</reference>